<evidence type="ECO:0000313" key="6">
    <source>
        <dbReference type="EMBL" id="NYI78423.1"/>
    </source>
</evidence>
<dbReference type="Pfam" id="PF13657">
    <property type="entry name" value="Couple_hipA"/>
    <property type="match status" value="1"/>
</dbReference>
<dbReference type="RefSeq" id="WP_179658750.1">
    <property type="nucleotide sequence ID" value="NZ_JACBZR010000001.1"/>
</dbReference>
<dbReference type="InterPro" id="IPR012893">
    <property type="entry name" value="HipA-like_C"/>
</dbReference>
<evidence type="ECO:0000259" key="4">
    <source>
        <dbReference type="Pfam" id="PF07804"/>
    </source>
</evidence>
<dbReference type="Gene3D" id="1.10.1070.20">
    <property type="match status" value="1"/>
</dbReference>
<dbReference type="GO" id="GO:0004674">
    <property type="term" value="F:protein serine/threonine kinase activity"/>
    <property type="evidence" value="ECO:0007669"/>
    <property type="project" value="UniProtKB-EC"/>
</dbReference>
<evidence type="ECO:0000256" key="2">
    <source>
        <dbReference type="ARBA" id="ARBA00022679"/>
    </source>
</evidence>
<comment type="similarity">
    <text evidence="1">Belongs to the HipA Ser/Thr kinase family.</text>
</comment>
<evidence type="ECO:0000313" key="7">
    <source>
        <dbReference type="Proteomes" id="UP000564496"/>
    </source>
</evidence>
<feature type="domain" description="HipA N-terminal subdomain 1" evidence="5">
    <location>
        <begin position="34"/>
        <end position="100"/>
    </location>
</feature>
<keyword evidence="3 6" id="KW-0418">Kinase</keyword>
<dbReference type="Pfam" id="PF07804">
    <property type="entry name" value="HipA_C"/>
    <property type="match status" value="1"/>
</dbReference>
<reference evidence="6 7" key="1">
    <citation type="submission" date="2020-07" db="EMBL/GenBank/DDBJ databases">
        <title>Sequencing the genomes of 1000 actinobacteria strains.</title>
        <authorList>
            <person name="Klenk H.-P."/>
        </authorList>
    </citation>
    <scope>NUCLEOTIDE SEQUENCE [LARGE SCALE GENOMIC DNA]</scope>
    <source>
        <strain evidence="6 7">DSM 26487</strain>
    </source>
</reference>
<dbReference type="PANTHER" id="PTHR37419:SF8">
    <property type="entry name" value="TOXIN YJJJ"/>
    <property type="match status" value="1"/>
</dbReference>
<gene>
    <name evidence="6" type="ORF">BJ988_003071</name>
</gene>
<dbReference type="AlphaFoldDB" id="A0A7Z0IT35"/>
<evidence type="ECO:0000256" key="1">
    <source>
        <dbReference type="ARBA" id="ARBA00010164"/>
    </source>
</evidence>
<dbReference type="EC" id="2.7.11.1" evidence="6"/>
<protein>
    <submittedName>
        <fullName evidence="6">Serine/threonine-protein kinase HipA</fullName>
        <ecNumber evidence="6">2.7.11.1</ecNumber>
    </submittedName>
</protein>
<dbReference type="Proteomes" id="UP000564496">
    <property type="component" value="Unassembled WGS sequence"/>
</dbReference>
<organism evidence="6 7">
    <name type="scientific">Nocardioides panzhihuensis</name>
    <dbReference type="NCBI Taxonomy" id="860243"/>
    <lineage>
        <taxon>Bacteria</taxon>
        <taxon>Bacillati</taxon>
        <taxon>Actinomycetota</taxon>
        <taxon>Actinomycetes</taxon>
        <taxon>Propionibacteriales</taxon>
        <taxon>Nocardioidaceae</taxon>
        <taxon>Nocardioides</taxon>
    </lineage>
</organism>
<evidence type="ECO:0000256" key="3">
    <source>
        <dbReference type="ARBA" id="ARBA00022777"/>
    </source>
</evidence>
<comment type="caution">
    <text evidence="6">The sequence shown here is derived from an EMBL/GenBank/DDBJ whole genome shotgun (WGS) entry which is preliminary data.</text>
</comment>
<name>A0A7Z0IT35_9ACTN</name>
<evidence type="ECO:0000259" key="5">
    <source>
        <dbReference type="Pfam" id="PF13657"/>
    </source>
</evidence>
<keyword evidence="2 6" id="KW-0808">Transferase</keyword>
<proteinExistence type="inferred from homology"/>
<accession>A0A7Z0IT35</accession>
<sequence>MNRSVDVYTDLPFAAGQVGREEVRVGRAFFAVSRRGVATTFRYESAYLAHKRAFPLDPALPLFEGAHAIADGLPYCFTDCAPDRWGRNLIRKRLQAADADAGRTRRDVTEIDYLLGVTDLTRQGALRFTDSDSGTEGPFLADDSDVPKLLELPRLLHAAEQVELDDDDLSAVKELLDAGTGSLGGARPKASVRDGDRILIAKFASPKDDWDVIAWEKTALDLAENAGLRVPRRRLQRVNGKAVLLLDRFDRADDGSRIPYMSAMSLLEARDGESSDYDYVDIAEALAEHGDVTITEDLRELWRRVAFSVAIHNTDDHLRNHGFLRGRAGWTLSPAFDVNPNPDIAKEREIGIGSAHARDEELDGLKASAASFGLKDERATEVLDEVFAATANWRQVAAGNGIAEREMNRMADAFDGLRAAVG</sequence>
<dbReference type="EMBL" id="JACBZR010000001">
    <property type="protein sequence ID" value="NYI78423.1"/>
    <property type="molecule type" value="Genomic_DNA"/>
</dbReference>
<feature type="domain" description="HipA-like C-terminal" evidence="4">
    <location>
        <begin position="182"/>
        <end position="392"/>
    </location>
</feature>
<dbReference type="InterPro" id="IPR052028">
    <property type="entry name" value="HipA_Ser/Thr_kinase"/>
</dbReference>
<dbReference type="GO" id="GO:0005829">
    <property type="term" value="C:cytosol"/>
    <property type="evidence" value="ECO:0007669"/>
    <property type="project" value="TreeGrafter"/>
</dbReference>
<dbReference type="PANTHER" id="PTHR37419">
    <property type="entry name" value="SERINE/THREONINE-PROTEIN KINASE TOXIN HIPA"/>
    <property type="match status" value="1"/>
</dbReference>
<dbReference type="InterPro" id="IPR017508">
    <property type="entry name" value="HipA_N1"/>
</dbReference>
<keyword evidence="7" id="KW-1185">Reference proteome</keyword>